<proteinExistence type="predicted"/>
<organism evidence="1 2">
    <name type="scientific">Penicillium antarcticum</name>
    <dbReference type="NCBI Taxonomy" id="416450"/>
    <lineage>
        <taxon>Eukaryota</taxon>
        <taxon>Fungi</taxon>
        <taxon>Dikarya</taxon>
        <taxon>Ascomycota</taxon>
        <taxon>Pezizomycotina</taxon>
        <taxon>Eurotiomycetes</taxon>
        <taxon>Eurotiomycetidae</taxon>
        <taxon>Eurotiales</taxon>
        <taxon>Aspergillaceae</taxon>
        <taxon>Penicillium</taxon>
    </lineage>
</organism>
<dbReference type="AlphaFoldDB" id="A0A1V6PK67"/>
<dbReference type="Proteomes" id="UP000191672">
    <property type="component" value="Unassembled WGS sequence"/>
</dbReference>
<sequence>MPARRNPPVTAECLLHDLSAQMGHFLRFLEVDLTPAIVETEATQVPSVVDLISQGVNSRTWILHLQTILRWYSLALEEEEWLHMQGFDRALPGSRIRGVWSMPSFLRHLGRSNDHNACSALQQGRKLRRFESEFGGGIALLLVLVLPTFRRLSLREEAKAMRLLRASYVNIPFHAQRLLNLKSKYQALVSRLTPPIS</sequence>
<dbReference type="EMBL" id="MDYN01000102">
    <property type="protein sequence ID" value="OQD77428.1"/>
    <property type="molecule type" value="Genomic_DNA"/>
</dbReference>
<keyword evidence="2" id="KW-1185">Reference proteome</keyword>
<evidence type="ECO:0000313" key="1">
    <source>
        <dbReference type="EMBL" id="OQD77428.1"/>
    </source>
</evidence>
<evidence type="ECO:0000313" key="2">
    <source>
        <dbReference type="Proteomes" id="UP000191672"/>
    </source>
</evidence>
<gene>
    <name evidence="1" type="ORF">PENANT_c102G00568</name>
</gene>
<reference evidence="2" key="1">
    <citation type="journal article" date="2017" name="Nat. Microbiol.">
        <title>Global analysis of biosynthetic gene clusters reveals vast potential of secondary metabolite production in Penicillium species.</title>
        <authorList>
            <person name="Nielsen J.C."/>
            <person name="Grijseels S."/>
            <person name="Prigent S."/>
            <person name="Ji B."/>
            <person name="Dainat J."/>
            <person name="Nielsen K.F."/>
            <person name="Frisvad J.C."/>
            <person name="Workman M."/>
            <person name="Nielsen J."/>
        </authorList>
    </citation>
    <scope>NUCLEOTIDE SEQUENCE [LARGE SCALE GENOMIC DNA]</scope>
    <source>
        <strain evidence="2">IBT 31811</strain>
    </source>
</reference>
<comment type="caution">
    <text evidence="1">The sequence shown here is derived from an EMBL/GenBank/DDBJ whole genome shotgun (WGS) entry which is preliminary data.</text>
</comment>
<accession>A0A1V6PK67</accession>
<name>A0A1V6PK67_9EURO</name>
<protein>
    <submittedName>
        <fullName evidence="1">Uncharacterized protein</fullName>
    </submittedName>
</protein>